<keyword evidence="2" id="KW-1185">Reference proteome</keyword>
<name>A0A1H6IW52_MYCRU</name>
<reference evidence="2" key="1">
    <citation type="submission" date="2016-10" db="EMBL/GenBank/DDBJ databases">
        <authorList>
            <person name="Varghese N."/>
            <person name="Submissions S."/>
        </authorList>
    </citation>
    <scope>NUCLEOTIDE SEQUENCE [LARGE SCALE GENOMIC DNA]</scope>
    <source>
        <strain evidence="2">DSM 45405</strain>
    </source>
</reference>
<organism evidence="1 2">
    <name type="scientific">Mycolicibacterium rutilum</name>
    <name type="common">Mycobacterium rutilum</name>
    <dbReference type="NCBI Taxonomy" id="370526"/>
    <lineage>
        <taxon>Bacteria</taxon>
        <taxon>Bacillati</taxon>
        <taxon>Actinomycetota</taxon>
        <taxon>Actinomycetes</taxon>
        <taxon>Mycobacteriales</taxon>
        <taxon>Mycobacteriaceae</taxon>
        <taxon>Mycolicibacterium</taxon>
    </lineage>
</organism>
<protein>
    <submittedName>
        <fullName evidence="1">Uncharacterized protein</fullName>
    </submittedName>
</protein>
<evidence type="ECO:0000313" key="1">
    <source>
        <dbReference type="EMBL" id="SEH53680.1"/>
    </source>
</evidence>
<accession>A0A1H6IW52</accession>
<proteinExistence type="predicted"/>
<gene>
    <name evidence="1" type="ORF">SAMN04489835_1137</name>
</gene>
<sequence>MLPELDPARIPQVLWPGVVWAGHGDTTALAAAAQAMAVSKIGDTRPWTIIALDIGPPKGIALPVTQYWRWVVRNGHWTDALASLTNLKEQLRHNPPPIDYQQRRIIADDPRRLIRALNRAGANSRTMGREQFHNVVRRYWELFTGGDIRYAASPYAIPAEHLPAWPTMRLRIDEKHNSSFRNAYELMATANGIRPSGPLTWRPP</sequence>
<dbReference type="STRING" id="370526.SAMN04489835_1137"/>
<evidence type="ECO:0000313" key="2">
    <source>
        <dbReference type="Proteomes" id="UP000182915"/>
    </source>
</evidence>
<dbReference type="Proteomes" id="UP000182915">
    <property type="component" value="Chromosome I"/>
</dbReference>
<dbReference type="AlphaFoldDB" id="A0A1H6IW52"/>
<dbReference type="EMBL" id="LT629971">
    <property type="protein sequence ID" value="SEH53680.1"/>
    <property type="molecule type" value="Genomic_DNA"/>
</dbReference>